<keyword evidence="8 12" id="KW-0249">Electron transport</keyword>
<organism evidence="13 14">
    <name type="scientific">Legionella impletisoli</name>
    <dbReference type="NCBI Taxonomy" id="343510"/>
    <lineage>
        <taxon>Bacteria</taxon>
        <taxon>Pseudomonadati</taxon>
        <taxon>Pseudomonadota</taxon>
        <taxon>Gammaproteobacteria</taxon>
        <taxon>Legionellales</taxon>
        <taxon>Legionellaceae</taxon>
        <taxon>Legionella</taxon>
    </lineage>
</organism>
<dbReference type="InterPro" id="IPR002585">
    <property type="entry name" value="Cyt-d_ubiquinol_oxidase_su_1"/>
</dbReference>
<dbReference type="GO" id="GO:0070069">
    <property type="term" value="C:cytochrome complex"/>
    <property type="evidence" value="ECO:0007669"/>
    <property type="project" value="UniProtKB-UniRule"/>
</dbReference>
<dbReference type="GO" id="GO:0020037">
    <property type="term" value="F:heme binding"/>
    <property type="evidence" value="ECO:0007669"/>
    <property type="project" value="TreeGrafter"/>
</dbReference>
<evidence type="ECO:0000256" key="10">
    <source>
        <dbReference type="ARBA" id="ARBA00023004"/>
    </source>
</evidence>
<dbReference type="GO" id="GO:0016682">
    <property type="term" value="F:oxidoreductase activity, acting on diphenols and related substances as donors, oxygen as acceptor"/>
    <property type="evidence" value="ECO:0007669"/>
    <property type="project" value="TreeGrafter"/>
</dbReference>
<feature type="transmembrane region" description="Helical" evidence="12">
    <location>
        <begin position="216"/>
        <end position="234"/>
    </location>
</feature>
<dbReference type="PIRSF" id="PIRSF006446">
    <property type="entry name" value="Cyt_quinol_oxidase_1"/>
    <property type="match status" value="1"/>
</dbReference>
<feature type="transmembrane region" description="Helical" evidence="12">
    <location>
        <begin position="353"/>
        <end position="375"/>
    </location>
</feature>
<feature type="transmembrane region" description="Helical" evidence="12">
    <location>
        <begin position="20"/>
        <end position="41"/>
    </location>
</feature>
<evidence type="ECO:0000256" key="3">
    <source>
        <dbReference type="ARBA" id="ARBA00022448"/>
    </source>
</evidence>
<evidence type="ECO:0000313" key="13">
    <source>
        <dbReference type="EMBL" id="GGI77973.1"/>
    </source>
</evidence>
<feature type="transmembrane region" description="Helical" evidence="12">
    <location>
        <begin position="181"/>
        <end position="204"/>
    </location>
</feature>
<dbReference type="PANTHER" id="PTHR30365:SF14">
    <property type="entry name" value="CYTOCHROME BD MENAQUINOL OXIDASE SUBUNIT I-RELATED"/>
    <property type="match status" value="1"/>
</dbReference>
<dbReference type="AlphaFoldDB" id="A0A917N942"/>
<feature type="transmembrane region" description="Helical" evidence="12">
    <location>
        <begin position="319"/>
        <end position="341"/>
    </location>
</feature>
<keyword evidence="4 12" id="KW-1003">Cell membrane</keyword>
<keyword evidence="7 12" id="KW-0479">Metal-binding</keyword>
<feature type="transmembrane region" description="Helical" evidence="12">
    <location>
        <begin position="402"/>
        <end position="423"/>
    </location>
</feature>
<dbReference type="GO" id="GO:0005886">
    <property type="term" value="C:plasma membrane"/>
    <property type="evidence" value="ECO:0007669"/>
    <property type="project" value="UniProtKB-SubCell"/>
</dbReference>
<reference evidence="13" key="1">
    <citation type="journal article" date="2014" name="Int. J. Syst. Evol. Microbiol.">
        <title>Complete genome sequence of Corynebacterium casei LMG S-19264T (=DSM 44701T), isolated from a smear-ripened cheese.</title>
        <authorList>
            <consortium name="US DOE Joint Genome Institute (JGI-PGF)"/>
            <person name="Walter F."/>
            <person name="Albersmeier A."/>
            <person name="Kalinowski J."/>
            <person name="Ruckert C."/>
        </authorList>
    </citation>
    <scope>NUCLEOTIDE SEQUENCE</scope>
    <source>
        <strain evidence="13">JCM 13919</strain>
    </source>
</reference>
<comment type="subcellular location">
    <subcellularLocation>
        <location evidence="12">Cell inner membrane</location>
    </subcellularLocation>
    <subcellularLocation>
        <location evidence="1">Cell membrane</location>
        <topology evidence="1">Multi-pass membrane protein</topology>
    </subcellularLocation>
</comment>
<dbReference type="EMBL" id="BMOB01000001">
    <property type="protein sequence ID" value="GGI77973.1"/>
    <property type="molecule type" value="Genomic_DNA"/>
</dbReference>
<dbReference type="Proteomes" id="UP000630149">
    <property type="component" value="Unassembled WGS sequence"/>
</dbReference>
<accession>A0A917N942</accession>
<sequence>MLVEILSRIQFAFSIGFHILFPTLNLGLALFIAGMEGAWLYTQNPIYLKLCKFFVKIFALTFGMGVVSGIVLAYQIGTNFGPFISEFGNVLGALFAYETLTAFFLEAGFLGVMLFGWERVNPYLHFFATLFVTIGTTVSAFWIMSANSWMQTPFGYEFLDGKYLVANWWDIVFNPSFIPRVLHMLFASYTTTCFVLAGISSYFLLKGRFVEQFCRVLSIAMWSALVVVPLQIAIGDKVGLDVHKYQPLKTAAMEGVWETQRGAPLLLFAWPSQKEQKNEYVVGIPKLASLINTHEWDGELVGLRSVSRQDQPLVAPVFYTFRIMVGIGVLMLGTAIAAVFLRRHERLYKSSLFHYWCLFMAPLGFVAAIAGWLTAEIGRQPWVVYHLMRTREAVSAISMEEVVISFSLLILAYGIVFSFYLYYLMKTIRTGPKDLRKDEIEHHTFQYMTDMNGDKK</sequence>
<gene>
    <name evidence="13" type="primary">cydA</name>
    <name evidence="13" type="ORF">GCM10007966_03330</name>
</gene>
<evidence type="ECO:0000256" key="12">
    <source>
        <dbReference type="PIRNR" id="PIRNR006446"/>
    </source>
</evidence>
<evidence type="ECO:0000256" key="5">
    <source>
        <dbReference type="ARBA" id="ARBA00022617"/>
    </source>
</evidence>
<evidence type="ECO:0000256" key="11">
    <source>
        <dbReference type="ARBA" id="ARBA00023136"/>
    </source>
</evidence>
<dbReference type="PANTHER" id="PTHR30365">
    <property type="entry name" value="CYTOCHROME D UBIQUINOL OXIDASE"/>
    <property type="match status" value="1"/>
</dbReference>
<protein>
    <submittedName>
        <fullName evidence="13">Cytochrome ubiquinol oxidase subunit I</fullName>
    </submittedName>
</protein>
<keyword evidence="14" id="KW-1185">Reference proteome</keyword>
<dbReference type="GO" id="GO:0046872">
    <property type="term" value="F:metal ion binding"/>
    <property type="evidence" value="ECO:0007669"/>
    <property type="project" value="UniProtKB-UniRule"/>
</dbReference>
<dbReference type="GO" id="GO:0009055">
    <property type="term" value="F:electron transfer activity"/>
    <property type="evidence" value="ECO:0007669"/>
    <property type="project" value="UniProtKB-UniRule"/>
</dbReference>
<comment type="similarity">
    <text evidence="2 12">Belongs to the cytochrome ubiquinol oxidase subunit 1 family.</text>
</comment>
<name>A0A917N942_9GAMM</name>
<keyword evidence="5 12" id="KW-0349">Heme</keyword>
<feature type="transmembrane region" description="Helical" evidence="12">
    <location>
        <begin position="94"/>
        <end position="116"/>
    </location>
</feature>
<comment type="caution">
    <text evidence="13">The sequence shown here is derived from an EMBL/GenBank/DDBJ whole genome shotgun (WGS) entry which is preliminary data.</text>
</comment>
<evidence type="ECO:0000256" key="8">
    <source>
        <dbReference type="ARBA" id="ARBA00022982"/>
    </source>
</evidence>
<evidence type="ECO:0000313" key="14">
    <source>
        <dbReference type="Proteomes" id="UP000630149"/>
    </source>
</evidence>
<reference evidence="13" key="2">
    <citation type="submission" date="2020-09" db="EMBL/GenBank/DDBJ databases">
        <authorList>
            <person name="Sun Q."/>
            <person name="Ohkuma M."/>
        </authorList>
    </citation>
    <scope>NUCLEOTIDE SEQUENCE</scope>
    <source>
        <strain evidence="13">JCM 13919</strain>
    </source>
</reference>
<keyword evidence="10 12" id="KW-0408">Iron</keyword>
<feature type="transmembrane region" description="Helical" evidence="12">
    <location>
        <begin position="123"/>
        <end position="144"/>
    </location>
</feature>
<evidence type="ECO:0000256" key="1">
    <source>
        <dbReference type="ARBA" id="ARBA00004651"/>
    </source>
</evidence>
<dbReference type="RefSeq" id="WP_131775565.1">
    <property type="nucleotide sequence ID" value="NZ_BMOB01000001.1"/>
</dbReference>
<evidence type="ECO:0000256" key="7">
    <source>
        <dbReference type="ARBA" id="ARBA00022723"/>
    </source>
</evidence>
<feature type="transmembrane region" description="Helical" evidence="12">
    <location>
        <begin position="53"/>
        <end position="74"/>
    </location>
</feature>
<evidence type="ECO:0000256" key="6">
    <source>
        <dbReference type="ARBA" id="ARBA00022692"/>
    </source>
</evidence>
<keyword evidence="9 12" id="KW-1133">Transmembrane helix</keyword>
<keyword evidence="6 12" id="KW-0812">Transmembrane</keyword>
<keyword evidence="11 12" id="KW-0472">Membrane</keyword>
<evidence type="ECO:0000256" key="4">
    <source>
        <dbReference type="ARBA" id="ARBA00022475"/>
    </source>
</evidence>
<dbReference type="GO" id="GO:0019646">
    <property type="term" value="P:aerobic electron transport chain"/>
    <property type="evidence" value="ECO:0007669"/>
    <property type="project" value="InterPro"/>
</dbReference>
<dbReference type="Pfam" id="PF01654">
    <property type="entry name" value="Cyt_bd_oxida_I"/>
    <property type="match status" value="1"/>
</dbReference>
<dbReference type="OrthoDB" id="9807042at2"/>
<proteinExistence type="inferred from homology"/>
<evidence type="ECO:0000256" key="9">
    <source>
        <dbReference type="ARBA" id="ARBA00022989"/>
    </source>
</evidence>
<keyword evidence="3 12" id="KW-0813">Transport</keyword>
<evidence type="ECO:0000256" key="2">
    <source>
        <dbReference type="ARBA" id="ARBA00009819"/>
    </source>
</evidence>